<dbReference type="Pfam" id="PF09669">
    <property type="entry name" value="Phage_pRha"/>
    <property type="match status" value="1"/>
</dbReference>
<dbReference type="InterPro" id="IPR018880">
    <property type="entry name" value="Phage_P4_Ash"/>
</dbReference>
<protein>
    <submittedName>
        <fullName evidence="1">Rha family transcriptional regulator</fullName>
    </submittedName>
</protein>
<dbReference type="Pfam" id="PF10554">
    <property type="entry name" value="Phage_ASH"/>
    <property type="match status" value="1"/>
</dbReference>
<comment type="caution">
    <text evidence="1">The sequence shown here is derived from an EMBL/GenBank/DDBJ whole genome shotgun (WGS) entry which is preliminary data.</text>
</comment>
<dbReference type="RefSeq" id="WP_310116248.1">
    <property type="nucleotide sequence ID" value="NZ_JANIDP010000093.1"/>
</dbReference>
<sequence length="280" mass="30481">MSKPVMIDSDNSERYIVLAAAKSVAGIGVPEFSTAHNRAKAVFLCAMHGYIQIMVGRAGASKDAPVSVEAGYANPVRFTTSQIGVCGGDCPNHSTGAVVMTTIPTISQPEIAIVDGQAVTSSLAVADFFSKSHDDVLKKIRTLECSASFTARNFSVSDYTDCTGRKLPCYQITRDGFAFLAMGFTGKRAARFKEAYINAFNQMEKQLSNPSVLSDVAHNASVLYSYISSIHQVWLQQLYPMLEKAESPLAVSLYDRINDAAFLARLIHSSLNSSEVRWRK</sequence>
<evidence type="ECO:0000313" key="1">
    <source>
        <dbReference type="EMBL" id="MDR6048498.1"/>
    </source>
</evidence>
<reference evidence="1 2" key="1">
    <citation type="submission" date="2022-07" db="EMBL/GenBank/DDBJ databases">
        <title>The wastewater resistome of Residential Aged Care Facilities indicates a role of antimicrobial stewardship in reducing resistance.</title>
        <authorList>
            <person name="Sapula S."/>
            <person name="Hart B.J."/>
            <person name="Henrietta V."/>
            <person name="Amsalu A."/>
            <person name="Jon W."/>
            <person name="Siderius N."/>
            <person name="Nguyen L."/>
            <person name="Turnidge J."/>
            <person name="Gerber C."/>
        </authorList>
    </citation>
    <scope>NUCLEOTIDE SEQUENCE [LARGE SCALE GENOMIC DNA]</scope>
    <source>
        <strain evidence="1 2">ECA685</strain>
    </source>
</reference>
<organism evidence="1 2">
    <name type="scientific">Escherichia coli</name>
    <dbReference type="NCBI Taxonomy" id="562"/>
    <lineage>
        <taxon>Bacteria</taxon>
        <taxon>Pseudomonadati</taxon>
        <taxon>Pseudomonadota</taxon>
        <taxon>Gammaproteobacteria</taxon>
        <taxon>Enterobacterales</taxon>
        <taxon>Enterobacteriaceae</taxon>
        <taxon>Escherichia</taxon>
    </lineage>
</organism>
<proteinExistence type="predicted"/>
<name>A0ABD5C9D6_ECOLX</name>
<accession>A0ABD5C9D6</accession>
<dbReference type="AlphaFoldDB" id="A0ABD5C9D6"/>
<dbReference type="Proteomes" id="UP001247581">
    <property type="component" value="Unassembled WGS sequence"/>
</dbReference>
<evidence type="ECO:0000313" key="2">
    <source>
        <dbReference type="Proteomes" id="UP001247581"/>
    </source>
</evidence>
<dbReference type="EMBL" id="JANIDP010000093">
    <property type="protein sequence ID" value="MDR6048498.1"/>
    <property type="molecule type" value="Genomic_DNA"/>
</dbReference>
<gene>
    <name evidence="1" type="ORF">NQD80_22350</name>
</gene>
<dbReference type="InterPro" id="IPR014054">
    <property type="entry name" value="Phage_regulatory_Rha"/>
</dbReference>
<dbReference type="NCBIfam" id="TIGR02681">
    <property type="entry name" value="phage_pRha"/>
    <property type="match status" value="1"/>
</dbReference>